<keyword evidence="2" id="KW-1185">Reference proteome</keyword>
<name>A0A6A6IVH4_9PLEO</name>
<dbReference type="RefSeq" id="XP_033689252.1">
    <property type="nucleotide sequence ID" value="XM_033819737.1"/>
</dbReference>
<dbReference type="AlphaFoldDB" id="A0A6A6IVH4"/>
<dbReference type="Proteomes" id="UP000800094">
    <property type="component" value="Unassembled WGS sequence"/>
</dbReference>
<gene>
    <name evidence="1" type="ORF">BU26DRAFT_135284</name>
</gene>
<reference evidence="1" key="1">
    <citation type="journal article" date="2020" name="Stud. Mycol.">
        <title>101 Dothideomycetes genomes: a test case for predicting lifestyles and emergence of pathogens.</title>
        <authorList>
            <person name="Haridas S."/>
            <person name="Albert R."/>
            <person name="Binder M."/>
            <person name="Bloem J."/>
            <person name="Labutti K."/>
            <person name="Salamov A."/>
            <person name="Andreopoulos B."/>
            <person name="Baker S."/>
            <person name="Barry K."/>
            <person name="Bills G."/>
            <person name="Bluhm B."/>
            <person name="Cannon C."/>
            <person name="Castanera R."/>
            <person name="Culley D."/>
            <person name="Daum C."/>
            <person name="Ezra D."/>
            <person name="Gonzalez J."/>
            <person name="Henrissat B."/>
            <person name="Kuo A."/>
            <person name="Liang C."/>
            <person name="Lipzen A."/>
            <person name="Lutzoni F."/>
            <person name="Magnuson J."/>
            <person name="Mondo S."/>
            <person name="Nolan M."/>
            <person name="Ohm R."/>
            <person name="Pangilinan J."/>
            <person name="Park H.-J."/>
            <person name="Ramirez L."/>
            <person name="Alfaro M."/>
            <person name="Sun H."/>
            <person name="Tritt A."/>
            <person name="Yoshinaga Y."/>
            <person name="Zwiers L.-H."/>
            <person name="Turgeon B."/>
            <person name="Goodwin S."/>
            <person name="Spatafora J."/>
            <person name="Crous P."/>
            <person name="Grigoriev I."/>
        </authorList>
    </citation>
    <scope>NUCLEOTIDE SEQUENCE</scope>
    <source>
        <strain evidence="1">CBS 122368</strain>
    </source>
</reference>
<evidence type="ECO:0000313" key="2">
    <source>
        <dbReference type="Proteomes" id="UP000800094"/>
    </source>
</evidence>
<proteinExistence type="predicted"/>
<sequence length="71" mass="7399">MASTAEALKTTTVWQSAHLVNTGGCRCSFSPSMRTLLLAGIPLQCASPLAAITASGNSCPTRCFTTIPARR</sequence>
<evidence type="ECO:0000313" key="1">
    <source>
        <dbReference type="EMBL" id="KAF2254248.1"/>
    </source>
</evidence>
<accession>A0A6A6IVH4</accession>
<dbReference type="EMBL" id="ML987190">
    <property type="protein sequence ID" value="KAF2254248.1"/>
    <property type="molecule type" value="Genomic_DNA"/>
</dbReference>
<protein>
    <submittedName>
        <fullName evidence="1">Uncharacterized protein</fullName>
    </submittedName>
</protein>
<dbReference type="GeneID" id="54573067"/>
<organism evidence="1 2">
    <name type="scientific">Trematosphaeria pertusa</name>
    <dbReference type="NCBI Taxonomy" id="390896"/>
    <lineage>
        <taxon>Eukaryota</taxon>
        <taxon>Fungi</taxon>
        <taxon>Dikarya</taxon>
        <taxon>Ascomycota</taxon>
        <taxon>Pezizomycotina</taxon>
        <taxon>Dothideomycetes</taxon>
        <taxon>Pleosporomycetidae</taxon>
        <taxon>Pleosporales</taxon>
        <taxon>Massarineae</taxon>
        <taxon>Trematosphaeriaceae</taxon>
        <taxon>Trematosphaeria</taxon>
    </lineage>
</organism>